<evidence type="ECO:0000256" key="1">
    <source>
        <dbReference type="ARBA" id="ARBA00004651"/>
    </source>
</evidence>
<dbReference type="GO" id="GO:0022857">
    <property type="term" value="F:transmembrane transporter activity"/>
    <property type="evidence" value="ECO:0007669"/>
    <property type="project" value="InterPro"/>
</dbReference>
<proteinExistence type="predicted"/>
<name>A0A841RF61_9SPIO</name>
<comment type="subcellular location">
    <subcellularLocation>
        <location evidence="1">Cell membrane</location>
        <topology evidence="1">Multi-pass membrane protein</topology>
    </subcellularLocation>
</comment>
<feature type="transmembrane region" description="Helical" evidence="6">
    <location>
        <begin position="81"/>
        <end position="99"/>
    </location>
</feature>
<evidence type="ECO:0000256" key="5">
    <source>
        <dbReference type="ARBA" id="ARBA00023136"/>
    </source>
</evidence>
<reference evidence="7 8" key="1">
    <citation type="submission" date="2020-08" db="EMBL/GenBank/DDBJ databases">
        <title>Genomic Encyclopedia of Type Strains, Phase IV (KMG-IV): sequencing the most valuable type-strain genomes for metagenomic binning, comparative biology and taxonomic classification.</title>
        <authorList>
            <person name="Goeker M."/>
        </authorList>
    </citation>
    <scope>NUCLEOTIDE SEQUENCE [LARGE SCALE GENOMIC DNA]</scope>
    <source>
        <strain evidence="7 8">DSM 2461</strain>
    </source>
</reference>
<dbReference type="EMBL" id="JACHGJ010000006">
    <property type="protein sequence ID" value="MBB6481459.1"/>
    <property type="molecule type" value="Genomic_DNA"/>
</dbReference>
<evidence type="ECO:0000256" key="2">
    <source>
        <dbReference type="ARBA" id="ARBA00022475"/>
    </source>
</evidence>
<dbReference type="PANTHER" id="PTHR32196:SF18">
    <property type="entry name" value="GALACTOSE_METHYL GALACTOSIDE IMPORT PERMEASE PROTEIN MGLC"/>
    <property type="match status" value="1"/>
</dbReference>
<keyword evidence="4 6" id="KW-1133">Transmembrane helix</keyword>
<evidence type="ECO:0000313" key="7">
    <source>
        <dbReference type="EMBL" id="MBB6481459.1"/>
    </source>
</evidence>
<feature type="transmembrane region" description="Helical" evidence="6">
    <location>
        <begin position="111"/>
        <end position="137"/>
    </location>
</feature>
<evidence type="ECO:0000256" key="3">
    <source>
        <dbReference type="ARBA" id="ARBA00022692"/>
    </source>
</evidence>
<feature type="transmembrane region" description="Helical" evidence="6">
    <location>
        <begin position="317"/>
        <end position="334"/>
    </location>
</feature>
<feature type="transmembrane region" description="Helical" evidence="6">
    <location>
        <begin position="21"/>
        <end position="40"/>
    </location>
</feature>
<dbReference type="RefSeq" id="WP_184747705.1">
    <property type="nucleotide sequence ID" value="NZ_JACHGJ010000006.1"/>
</dbReference>
<sequence>MSSENIVKRFFSKSTEEWKELLINNAIYIVVAAIILFIVIREPSFVSVPVFRNILTQSSVRLILAYGVAGIIILQGTDLSLGRLVGFAAVVSGSLLQRADYANRFYPDMQALPLFVPLIIAMLVTIVLSAVNGWVVAQFKIHPFLATMGMMITAYGILSIYFASGAPGPQPIGGFDNRYTDFVIGTTLGIPNLVIYAAITSVIIWFLWNKTTFGKNMYAVGGNPEAAKVSGVNVMITTVLVYVLAGALYGIGGFLEAARIGSANNGTGFGYELDAIAACVVGGISFSGGIGKVSGAIVGVLMFTIISYGMTFMGLDMYYQYIIKGIIIVAAVSLDTKKYLKKS</sequence>
<keyword evidence="2" id="KW-1003">Cell membrane</keyword>
<dbReference type="PANTHER" id="PTHR32196">
    <property type="entry name" value="ABC TRANSPORTER PERMEASE PROTEIN YPHD-RELATED-RELATED"/>
    <property type="match status" value="1"/>
</dbReference>
<feature type="transmembrane region" description="Helical" evidence="6">
    <location>
        <begin position="182"/>
        <end position="208"/>
    </location>
</feature>
<feature type="transmembrane region" description="Helical" evidence="6">
    <location>
        <begin position="269"/>
        <end position="286"/>
    </location>
</feature>
<gene>
    <name evidence="7" type="ORF">HNR50_003139</name>
</gene>
<keyword evidence="5 6" id="KW-0472">Membrane</keyword>
<feature type="transmembrane region" description="Helical" evidence="6">
    <location>
        <begin position="293"/>
        <end position="311"/>
    </location>
</feature>
<keyword evidence="8" id="KW-1185">Reference proteome</keyword>
<evidence type="ECO:0000313" key="8">
    <source>
        <dbReference type="Proteomes" id="UP000587760"/>
    </source>
</evidence>
<dbReference type="AlphaFoldDB" id="A0A841RF61"/>
<dbReference type="GO" id="GO:0005886">
    <property type="term" value="C:plasma membrane"/>
    <property type="evidence" value="ECO:0007669"/>
    <property type="project" value="UniProtKB-SubCell"/>
</dbReference>
<dbReference type="Proteomes" id="UP000587760">
    <property type="component" value="Unassembled WGS sequence"/>
</dbReference>
<evidence type="ECO:0000256" key="4">
    <source>
        <dbReference type="ARBA" id="ARBA00022989"/>
    </source>
</evidence>
<comment type="caution">
    <text evidence="7">The sequence shown here is derived from an EMBL/GenBank/DDBJ whole genome shotgun (WGS) entry which is preliminary data.</text>
</comment>
<organism evidence="7 8">
    <name type="scientific">Spirochaeta isovalerica</name>
    <dbReference type="NCBI Taxonomy" id="150"/>
    <lineage>
        <taxon>Bacteria</taxon>
        <taxon>Pseudomonadati</taxon>
        <taxon>Spirochaetota</taxon>
        <taxon>Spirochaetia</taxon>
        <taxon>Spirochaetales</taxon>
        <taxon>Spirochaetaceae</taxon>
        <taxon>Spirochaeta</taxon>
    </lineage>
</organism>
<dbReference type="NCBIfam" id="NF007014">
    <property type="entry name" value="PRK09478.1"/>
    <property type="match status" value="1"/>
</dbReference>
<dbReference type="CDD" id="cd06579">
    <property type="entry name" value="TM_PBP1_transp_AraH_like"/>
    <property type="match status" value="1"/>
</dbReference>
<accession>A0A841RF61</accession>
<feature type="transmembrane region" description="Helical" evidence="6">
    <location>
        <begin position="55"/>
        <end position="74"/>
    </location>
</feature>
<feature type="transmembrane region" description="Helical" evidence="6">
    <location>
        <begin position="144"/>
        <end position="162"/>
    </location>
</feature>
<dbReference type="InterPro" id="IPR001851">
    <property type="entry name" value="ABC_transp_permease"/>
</dbReference>
<feature type="transmembrane region" description="Helical" evidence="6">
    <location>
        <begin position="229"/>
        <end position="249"/>
    </location>
</feature>
<protein>
    <submittedName>
        <fullName evidence="7">Methyl-galactoside transport system permease protein</fullName>
    </submittedName>
</protein>
<dbReference type="Pfam" id="PF02653">
    <property type="entry name" value="BPD_transp_2"/>
    <property type="match status" value="1"/>
</dbReference>
<keyword evidence="3 6" id="KW-0812">Transmembrane</keyword>
<evidence type="ECO:0000256" key="6">
    <source>
        <dbReference type="SAM" id="Phobius"/>
    </source>
</evidence>